<gene>
    <name evidence="11" type="ORF">F4559_003548</name>
</gene>
<feature type="chain" id="PRO_5030753225" evidence="8">
    <location>
        <begin position="35"/>
        <end position="398"/>
    </location>
</feature>
<evidence type="ECO:0000256" key="1">
    <source>
        <dbReference type="ARBA" id="ARBA00011073"/>
    </source>
</evidence>
<evidence type="ECO:0000259" key="10">
    <source>
        <dbReference type="Pfam" id="PF05922"/>
    </source>
</evidence>
<dbReference type="PROSITE" id="PS51892">
    <property type="entry name" value="SUBTILASE"/>
    <property type="match status" value="1"/>
</dbReference>
<evidence type="ECO:0000313" key="11">
    <source>
        <dbReference type="EMBL" id="MBB4966189.1"/>
    </source>
</evidence>
<evidence type="ECO:0000256" key="4">
    <source>
        <dbReference type="ARBA" id="ARBA00022825"/>
    </source>
</evidence>
<dbReference type="PANTHER" id="PTHR43806">
    <property type="entry name" value="PEPTIDASE S8"/>
    <property type="match status" value="1"/>
</dbReference>
<keyword evidence="12" id="KW-1185">Reference proteome</keyword>
<name>A0A7W7T439_9PSEU</name>
<feature type="region of interest" description="Disordered" evidence="7">
    <location>
        <begin position="378"/>
        <end position="398"/>
    </location>
</feature>
<evidence type="ECO:0000256" key="8">
    <source>
        <dbReference type="SAM" id="SignalP"/>
    </source>
</evidence>
<evidence type="ECO:0000313" key="12">
    <source>
        <dbReference type="Proteomes" id="UP000542674"/>
    </source>
</evidence>
<dbReference type="InterPro" id="IPR023827">
    <property type="entry name" value="Peptidase_S8_Asp-AS"/>
</dbReference>
<feature type="domain" description="Inhibitor I9" evidence="10">
    <location>
        <begin position="75"/>
        <end position="118"/>
    </location>
</feature>
<keyword evidence="8" id="KW-0732">Signal</keyword>
<dbReference type="InterPro" id="IPR015500">
    <property type="entry name" value="Peptidase_S8_subtilisin-rel"/>
</dbReference>
<dbReference type="InterPro" id="IPR034193">
    <property type="entry name" value="PCSK9_ProteinaseK-like"/>
</dbReference>
<dbReference type="InterPro" id="IPR036852">
    <property type="entry name" value="Peptidase_S8/S53_dom_sf"/>
</dbReference>
<organism evidence="11 12">
    <name type="scientific">Saccharothrix violaceirubra</name>
    <dbReference type="NCBI Taxonomy" id="413306"/>
    <lineage>
        <taxon>Bacteria</taxon>
        <taxon>Bacillati</taxon>
        <taxon>Actinomycetota</taxon>
        <taxon>Actinomycetes</taxon>
        <taxon>Pseudonocardiales</taxon>
        <taxon>Pseudonocardiaceae</taxon>
        <taxon>Saccharothrix</taxon>
    </lineage>
</organism>
<proteinExistence type="inferred from homology"/>
<protein>
    <submittedName>
        <fullName evidence="11">Subtilisin family serine protease</fullName>
    </submittedName>
</protein>
<feature type="active site" description="Charge relay system" evidence="5">
    <location>
        <position position="344"/>
    </location>
</feature>
<keyword evidence="3 5" id="KW-0378">Hydrolase</keyword>
<evidence type="ECO:0000256" key="3">
    <source>
        <dbReference type="ARBA" id="ARBA00022801"/>
    </source>
</evidence>
<evidence type="ECO:0000256" key="6">
    <source>
        <dbReference type="RuleBase" id="RU003355"/>
    </source>
</evidence>
<dbReference type="EMBL" id="JACHJS010000001">
    <property type="protein sequence ID" value="MBB4966189.1"/>
    <property type="molecule type" value="Genomic_DNA"/>
</dbReference>
<dbReference type="GO" id="GO:0006508">
    <property type="term" value="P:proteolysis"/>
    <property type="evidence" value="ECO:0007669"/>
    <property type="project" value="UniProtKB-KW"/>
</dbReference>
<evidence type="ECO:0000256" key="7">
    <source>
        <dbReference type="SAM" id="MobiDB-lite"/>
    </source>
</evidence>
<dbReference type="InterPro" id="IPR050131">
    <property type="entry name" value="Peptidase_S8_subtilisin-like"/>
</dbReference>
<dbReference type="Pfam" id="PF05922">
    <property type="entry name" value="Inhibitor_I9"/>
    <property type="match status" value="1"/>
</dbReference>
<keyword evidence="2 5" id="KW-0645">Protease</keyword>
<dbReference type="Gene3D" id="3.40.50.200">
    <property type="entry name" value="Peptidase S8/S53 domain"/>
    <property type="match status" value="1"/>
</dbReference>
<evidence type="ECO:0000256" key="2">
    <source>
        <dbReference type="ARBA" id="ARBA00022670"/>
    </source>
</evidence>
<reference evidence="11 12" key="1">
    <citation type="submission" date="2020-08" db="EMBL/GenBank/DDBJ databases">
        <title>Sequencing the genomes of 1000 actinobacteria strains.</title>
        <authorList>
            <person name="Klenk H.-P."/>
        </authorList>
    </citation>
    <scope>NUCLEOTIDE SEQUENCE [LARGE SCALE GENOMIC DNA]</scope>
    <source>
        <strain evidence="11 12">DSM 45084</strain>
    </source>
</reference>
<dbReference type="SUPFAM" id="SSF54897">
    <property type="entry name" value="Protease propeptides/inhibitors"/>
    <property type="match status" value="1"/>
</dbReference>
<dbReference type="Proteomes" id="UP000542674">
    <property type="component" value="Unassembled WGS sequence"/>
</dbReference>
<feature type="domain" description="Peptidase S8/S53" evidence="9">
    <location>
        <begin position="150"/>
        <end position="380"/>
    </location>
</feature>
<keyword evidence="4 5" id="KW-0720">Serine protease</keyword>
<dbReference type="PANTHER" id="PTHR43806:SF11">
    <property type="entry name" value="CEREVISIN-RELATED"/>
    <property type="match status" value="1"/>
</dbReference>
<dbReference type="PRINTS" id="PR00723">
    <property type="entry name" value="SUBTILISIN"/>
</dbReference>
<feature type="compositionally biased region" description="Polar residues" evidence="7">
    <location>
        <begin position="378"/>
        <end position="392"/>
    </location>
</feature>
<dbReference type="InterPro" id="IPR010259">
    <property type="entry name" value="S8pro/Inhibitor_I9"/>
</dbReference>
<dbReference type="InterPro" id="IPR037045">
    <property type="entry name" value="S8pro/Inhibitor_I9_sf"/>
</dbReference>
<accession>A0A7W7T439</accession>
<dbReference type="Pfam" id="PF00082">
    <property type="entry name" value="Peptidase_S8"/>
    <property type="match status" value="1"/>
</dbReference>
<dbReference type="Gene3D" id="3.30.70.80">
    <property type="entry name" value="Peptidase S8 propeptide/proteinase inhibitor I9"/>
    <property type="match status" value="1"/>
</dbReference>
<dbReference type="InterPro" id="IPR000209">
    <property type="entry name" value="Peptidase_S8/S53_dom"/>
</dbReference>
<dbReference type="PROSITE" id="PS00138">
    <property type="entry name" value="SUBTILASE_SER"/>
    <property type="match status" value="1"/>
</dbReference>
<dbReference type="AlphaFoldDB" id="A0A7W7T439"/>
<feature type="active site" description="Charge relay system" evidence="5">
    <location>
        <position position="159"/>
    </location>
</feature>
<dbReference type="SUPFAM" id="SSF52743">
    <property type="entry name" value="Subtilisin-like"/>
    <property type="match status" value="1"/>
</dbReference>
<comment type="caution">
    <text evidence="11">The sequence shown here is derived from an EMBL/GenBank/DDBJ whole genome shotgun (WGS) entry which is preliminary data.</text>
</comment>
<evidence type="ECO:0000259" key="9">
    <source>
        <dbReference type="Pfam" id="PF00082"/>
    </source>
</evidence>
<dbReference type="InterPro" id="IPR023828">
    <property type="entry name" value="Peptidase_S8_Ser-AS"/>
</dbReference>
<sequence>MGIRTVGVTKVGTAVAALAATFAAVTIGAAPAQAAEGEVVGLGAADSIRDSFVVLLKNGRGAEQRTAGDLAGRFAGKVDHVYSGGVSGFAVTLSERNAKRLAADPAVALVEQNRTVRADGVQTNPPSWGLDRVDQRKLPLDNKFSYANTGRGVNVYVLDTGIRASHQDFGGRVRQGYDFIDNDTDGDDGYGHGTHVAATIAGTKYGVAKEALLYPVRVLGSDGSGTTAGVIAGIDWITANAKKPAVANASLGGGASTAVDTAVRKSITAGITWTIAAGNSNQNASSTSPARVTEAITVAAADKTDARASFSNYGSVVDLFAPGVGITSAWKDNDTATYTGNGTSFAAPHVAGAAASYLSTHTSATPAQVQKALIDSSTPNLVKNPGSGTPNRTLYLAP</sequence>
<dbReference type="PROSITE" id="PS00136">
    <property type="entry name" value="SUBTILASE_ASP"/>
    <property type="match status" value="1"/>
</dbReference>
<dbReference type="FunFam" id="3.40.50.200:FF:000014">
    <property type="entry name" value="Proteinase K"/>
    <property type="match status" value="1"/>
</dbReference>
<dbReference type="GO" id="GO:0004252">
    <property type="term" value="F:serine-type endopeptidase activity"/>
    <property type="evidence" value="ECO:0007669"/>
    <property type="project" value="UniProtKB-UniRule"/>
</dbReference>
<feature type="signal peptide" evidence="8">
    <location>
        <begin position="1"/>
        <end position="34"/>
    </location>
</feature>
<dbReference type="CDD" id="cd04077">
    <property type="entry name" value="Peptidases_S8_PCSK9_ProteinaseK_like"/>
    <property type="match status" value="1"/>
</dbReference>
<dbReference type="GO" id="GO:0005615">
    <property type="term" value="C:extracellular space"/>
    <property type="evidence" value="ECO:0007669"/>
    <property type="project" value="TreeGrafter"/>
</dbReference>
<evidence type="ECO:0000256" key="5">
    <source>
        <dbReference type="PROSITE-ProRule" id="PRU01240"/>
    </source>
</evidence>
<feature type="active site" description="Charge relay system" evidence="5">
    <location>
        <position position="192"/>
    </location>
</feature>
<comment type="similarity">
    <text evidence="1 5 6">Belongs to the peptidase S8 family.</text>
</comment>